<sequence length="46" mass="5266">MPLSYCHLFLTHTLARALSFSRSDCLKFSEKRLLFSGSKTFPTTLL</sequence>
<dbReference type="AlphaFoldDB" id="Q8WR26"/>
<accession>Q8WR26</accession>
<proteinExistence type="evidence at transcript level"/>
<evidence type="ECO:0000313" key="1">
    <source>
        <dbReference type="EMBL" id="AAL68791.1"/>
    </source>
</evidence>
<name>Q8WR26_ANOGA</name>
<reference evidence="1" key="1">
    <citation type="journal article" date="2002" name="J. Exp. Biol.">
        <title>Toward a catalog for the transcripts and proteins (sialome) from the salivary gland of the malaria vector Anopheles gambiae.</title>
        <authorList>
            <person name="Francischetti I.M."/>
            <person name="Valenzuela J.G."/>
            <person name="Pham V.M."/>
            <person name="Garfield M.K."/>
            <person name="Ribeiro J.M."/>
        </authorList>
    </citation>
    <scope>NUCLEOTIDE SEQUENCE</scope>
</reference>
<dbReference type="EMBL" id="AF457561">
    <property type="protein sequence ID" value="AAL68791.1"/>
    <property type="molecule type" value="mRNA"/>
</dbReference>
<organism evidence="1">
    <name type="scientific">Anopheles gambiae</name>
    <name type="common">African malaria mosquito</name>
    <dbReference type="NCBI Taxonomy" id="7165"/>
    <lineage>
        <taxon>Eukaryota</taxon>
        <taxon>Metazoa</taxon>
        <taxon>Ecdysozoa</taxon>
        <taxon>Arthropoda</taxon>
        <taxon>Hexapoda</taxon>
        <taxon>Insecta</taxon>
        <taxon>Pterygota</taxon>
        <taxon>Neoptera</taxon>
        <taxon>Endopterygota</taxon>
        <taxon>Diptera</taxon>
        <taxon>Nematocera</taxon>
        <taxon>Culicoidea</taxon>
        <taxon>Culicidae</taxon>
        <taxon>Anophelinae</taxon>
        <taxon>Anopheles</taxon>
    </lineage>
</organism>
<protein>
    <submittedName>
        <fullName evidence="1">Uncharacterized protein</fullName>
    </submittedName>
</protein>